<evidence type="ECO:0000313" key="2">
    <source>
        <dbReference type="EMBL" id="KAK4420895.1"/>
    </source>
</evidence>
<organism evidence="2 3">
    <name type="scientific">Sesamum alatum</name>
    <dbReference type="NCBI Taxonomy" id="300844"/>
    <lineage>
        <taxon>Eukaryota</taxon>
        <taxon>Viridiplantae</taxon>
        <taxon>Streptophyta</taxon>
        <taxon>Embryophyta</taxon>
        <taxon>Tracheophyta</taxon>
        <taxon>Spermatophyta</taxon>
        <taxon>Magnoliopsida</taxon>
        <taxon>eudicotyledons</taxon>
        <taxon>Gunneridae</taxon>
        <taxon>Pentapetalae</taxon>
        <taxon>asterids</taxon>
        <taxon>lamiids</taxon>
        <taxon>Lamiales</taxon>
        <taxon>Pedaliaceae</taxon>
        <taxon>Sesamum</taxon>
    </lineage>
</organism>
<accession>A0AAE1XZI9</accession>
<gene>
    <name evidence="2" type="ORF">Salat_2040000</name>
</gene>
<reference evidence="2" key="1">
    <citation type="submission" date="2020-06" db="EMBL/GenBank/DDBJ databases">
        <authorList>
            <person name="Li T."/>
            <person name="Hu X."/>
            <person name="Zhang T."/>
            <person name="Song X."/>
            <person name="Zhang H."/>
            <person name="Dai N."/>
            <person name="Sheng W."/>
            <person name="Hou X."/>
            <person name="Wei L."/>
        </authorList>
    </citation>
    <scope>NUCLEOTIDE SEQUENCE</scope>
    <source>
        <strain evidence="2">3651</strain>
        <tissue evidence="2">Leaf</tissue>
    </source>
</reference>
<dbReference type="Proteomes" id="UP001293254">
    <property type="component" value="Unassembled WGS sequence"/>
</dbReference>
<protein>
    <submittedName>
        <fullName evidence="2">Uncharacterized protein</fullName>
    </submittedName>
</protein>
<feature type="region of interest" description="Disordered" evidence="1">
    <location>
        <begin position="121"/>
        <end position="152"/>
    </location>
</feature>
<keyword evidence="3" id="KW-1185">Reference proteome</keyword>
<sequence>MIGPRVEATLIDRPKRITKPPAHPSLCNKSIKKGPLKFSIHPNFRRVPRGSCAQLPSAMDTCFPSTMAAIENRHHQISLTLPSIDITHSSPPLHPPWLLLFYLPYNLQNLVQPLQSSTHIHQQAHRPVSAQENSQTQGVGFDEDTRATPIPLDTRVSTRRLSEALPSLPSSHHQPCRTPRRCFSLARFWVPLRPPRPFSSLLLAPPRILQVNSPLSRPLESAGF</sequence>
<evidence type="ECO:0000256" key="1">
    <source>
        <dbReference type="SAM" id="MobiDB-lite"/>
    </source>
</evidence>
<dbReference type="AlphaFoldDB" id="A0AAE1XZI9"/>
<name>A0AAE1XZI9_9LAMI</name>
<proteinExistence type="predicted"/>
<dbReference type="EMBL" id="JACGWO010000008">
    <property type="protein sequence ID" value="KAK4420895.1"/>
    <property type="molecule type" value="Genomic_DNA"/>
</dbReference>
<comment type="caution">
    <text evidence="2">The sequence shown here is derived from an EMBL/GenBank/DDBJ whole genome shotgun (WGS) entry which is preliminary data.</text>
</comment>
<evidence type="ECO:0000313" key="3">
    <source>
        <dbReference type="Proteomes" id="UP001293254"/>
    </source>
</evidence>
<reference evidence="2" key="2">
    <citation type="journal article" date="2024" name="Plant">
        <title>Genomic evolution and insights into agronomic trait innovations of Sesamum species.</title>
        <authorList>
            <person name="Miao H."/>
            <person name="Wang L."/>
            <person name="Qu L."/>
            <person name="Liu H."/>
            <person name="Sun Y."/>
            <person name="Le M."/>
            <person name="Wang Q."/>
            <person name="Wei S."/>
            <person name="Zheng Y."/>
            <person name="Lin W."/>
            <person name="Duan Y."/>
            <person name="Cao H."/>
            <person name="Xiong S."/>
            <person name="Wang X."/>
            <person name="Wei L."/>
            <person name="Li C."/>
            <person name="Ma Q."/>
            <person name="Ju M."/>
            <person name="Zhao R."/>
            <person name="Li G."/>
            <person name="Mu C."/>
            <person name="Tian Q."/>
            <person name="Mei H."/>
            <person name="Zhang T."/>
            <person name="Gao T."/>
            <person name="Zhang H."/>
        </authorList>
    </citation>
    <scope>NUCLEOTIDE SEQUENCE</scope>
    <source>
        <strain evidence="2">3651</strain>
    </source>
</reference>